<dbReference type="GO" id="GO:0005782">
    <property type="term" value="C:peroxisomal matrix"/>
    <property type="evidence" value="ECO:0007669"/>
    <property type="project" value="TreeGrafter"/>
</dbReference>
<dbReference type="GO" id="GO:0006635">
    <property type="term" value="P:fatty acid beta-oxidation"/>
    <property type="evidence" value="ECO:0007669"/>
    <property type="project" value="TreeGrafter"/>
</dbReference>
<keyword evidence="3" id="KW-0576">Peroxisome</keyword>
<dbReference type="PANTHER" id="PTHR43684:SF1">
    <property type="entry name" value="ENOYL-COA DELTA ISOMERASE 2"/>
    <property type="match status" value="1"/>
</dbReference>
<dbReference type="EMBL" id="JAWDJX010000038">
    <property type="protein sequence ID" value="KAK3049655.1"/>
    <property type="molecule type" value="Genomic_DNA"/>
</dbReference>
<accession>A0AAJ0G9S9</accession>
<feature type="region of interest" description="Disordered" evidence="5">
    <location>
        <begin position="238"/>
        <end position="265"/>
    </location>
</feature>
<reference evidence="6" key="1">
    <citation type="submission" date="2023-04" db="EMBL/GenBank/DDBJ databases">
        <title>Black Yeasts Isolated from many extreme environments.</title>
        <authorList>
            <person name="Coleine C."/>
            <person name="Stajich J.E."/>
            <person name="Selbmann L."/>
        </authorList>
    </citation>
    <scope>NUCLEOTIDE SEQUENCE</scope>
    <source>
        <strain evidence="6">CCFEE 5312</strain>
    </source>
</reference>
<dbReference type="CDD" id="cd06558">
    <property type="entry name" value="crotonase-like"/>
    <property type="match status" value="1"/>
</dbReference>
<protein>
    <recommendedName>
        <fullName evidence="8">Enoyl-CoA hydratase</fullName>
    </recommendedName>
</protein>
<dbReference type="Gene3D" id="1.10.12.10">
    <property type="entry name" value="Lyase 2-enoyl-coa Hydratase, Chain A, domain 2"/>
    <property type="match status" value="1"/>
</dbReference>
<dbReference type="Proteomes" id="UP001271007">
    <property type="component" value="Unassembled WGS sequence"/>
</dbReference>
<evidence type="ECO:0000313" key="7">
    <source>
        <dbReference type="Proteomes" id="UP001271007"/>
    </source>
</evidence>
<evidence type="ECO:0000256" key="1">
    <source>
        <dbReference type="ARBA" id="ARBA00004275"/>
    </source>
</evidence>
<dbReference type="GO" id="GO:0004165">
    <property type="term" value="F:delta(3)-delta(2)-enoyl-CoA isomerase activity"/>
    <property type="evidence" value="ECO:0007669"/>
    <property type="project" value="UniProtKB-ARBA"/>
</dbReference>
<evidence type="ECO:0000313" key="6">
    <source>
        <dbReference type="EMBL" id="KAK3049655.1"/>
    </source>
</evidence>
<evidence type="ECO:0008006" key="8">
    <source>
        <dbReference type="Google" id="ProtNLM"/>
    </source>
</evidence>
<dbReference type="InterPro" id="IPR014748">
    <property type="entry name" value="Enoyl-CoA_hydra_C"/>
</dbReference>
<keyword evidence="7" id="KW-1185">Reference proteome</keyword>
<dbReference type="AlphaFoldDB" id="A0AAJ0G9S9"/>
<name>A0AAJ0G9S9_9PEZI</name>
<keyword evidence="4" id="KW-0413">Isomerase</keyword>
<feature type="compositionally biased region" description="Basic and acidic residues" evidence="5">
    <location>
        <begin position="238"/>
        <end position="259"/>
    </location>
</feature>
<comment type="subcellular location">
    <subcellularLocation>
        <location evidence="1">Peroxisome</location>
    </subcellularLocation>
</comment>
<dbReference type="InterPro" id="IPR029045">
    <property type="entry name" value="ClpP/crotonase-like_dom_sf"/>
</dbReference>
<evidence type="ECO:0000256" key="2">
    <source>
        <dbReference type="ARBA" id="ARBA00023026"/>
    </source>
</evidence>
<organism evidence="6 7">
    <name type="scientific">Extremus antarcticus</name>
    <dbReference type="NCBI Taxonomy" id="702011"/>
    <lineage>
        <taxon>Eukaryota</taxon>
        <taxon>Fungi</taxon>
        <taxon>Dikarya</taxon>
        <taxon>Ascomycota</taxon>
        <taxon>Pezizomycotina</taxon>
        <taxon>Dothideomycetes</taxon>
        <taxon>Dothideomycetidae</taxon>
        <taxon>Mycosphaerellales</taxon>
        <taxon>Extremaceae</taxon>
        <taxon>Extremus</taxon>
    </lineage>
</organism>
<dbReference type="PANTHER" id="PTHR43684">
    <property type="match status" value="1"/>
</dbReference>
<sequence>MTPPKLEAVLVDVEDCIAVVKFNRPNNANALGHQTMSDLLAAFTWASDRPEVRIIVLTGVNNFFSAGMDLVGLPESGPVLPDEAVERLSAIHELLIKTPKILIAAVNGPAIGYGTSILSLFDLVYSVPDAIFFTPFVKWGLCAEACSSVTFMQIMGRQKAASLILAGERMTAQELESAGLITRILDVPKEGFLEEVMKIARRVATQPPGALKFSKELMMSPIRDSLLAANARECAGLRERSRTDEPRKAIAKFEEEQKARRSTKL</sequence>
<comment type="caution">
    <text evidence="6">The sequence shown here is derived from an EMBL/GenBank/DDBJ whole genome shotgun (WGS) entry which is preliminary data.</text>
</comment>
<dbReference type="InterPro" id="IPR051053">
    <property type="entry name" value="ECH/Chromodomain_protein"/>
</dbReference>
<evidence type="ECO:0000256" key="5">
    <source>
        <dbReference type="SAM" id="MobiDB-lite"/>
    </source>
</evidence>
<evidence type="ECO:0000256" key="4">
    <source>
        <dbReference type="ARBA" id="ARBA00023235"/>
    </source>
</evidence>
<gene>
    <name evidence="6" type="ORF">LTR09_009077</name>
</gene>
<dbReference type="InterPro" id="IPR001753">
    <property type="entry name" value="Enoyl-CoA_hydra/iso"/>
</dbReference>
<proteinExistence type="predicted"/>
<dbReference type="Gene3D" id="3.90.226.10">
    <property type="entry name" value="2-enoyl-CoA Hydratase, Chain A, domain 1"/>
    <property type="match status" value="1"/>
</dbReference>
<dbReference type="SUPFAM" id="SSF52096">
    <property type="entry name" value="ClpP/crotonase"/>
    <property type="match status" value="1"/>
</dbReference>
<evidence type="ECO:0000256" key="3">
    <source>
        <dbReference type="ARBA" id="ARBA00023140"/>
    </source>
</evidence>
<keyword evidence="2" id="KW-0843">Virulence</keyword>
<dbReference type="Pfam" id="PF00378">
    <property type="entry name" value="ECH_1"/>
    <property type="match status" value="1"/>
</dbReference>